<proteinExistence type="predicted"/>
<dbReference type="AlphaFoldDB" id="A0A7J8VG18"/>
<keyword evidence="3" id="KW-1185">Reference proteome</keyword>
<evidence type="ECO:0000313" key="2">
    <source>
        <dbReference type="EMBL" id="MBA0661409.1"/>
    </source>
</evidence>
<comment type="caution">
    <text evidence="2">The sequence shown here is derived from an EMBL/GenBank/DDBJ whole genome shotgun (WGS) entry which is preliminary data.</text>
</comment>
<organism evidence="2 3">
    <name type="scientific">Gossypium klotzschianum</name>
    <dbReference type="NCBI Taxonomy" id="34286"/>
    <lineage>
        <taxon>Eukaryota</taxon>
        <taxon>Viridiplantae</taxon>
        <taxon>Streptophyta</taxon>
        <taxon>Embryophyta</taxon>
        <taxon>Tracheophyta</taxon>
        <taxon>Spermatophyta</taxon>
        <taxon>Magnoliopsida</taxon>
        <taxon>eudicotyledons</taxon>
        <taxon>Gunneridae</taxon>
        <taxon>Pentapetalae</taxon>
        <taxon>rosids</taxon>
        <taxon>malvids</taxon>
        <taxon>Malvales</taxon>
        <taxon>Malvaceae</taxon>
        <taxon>Malvoideae</taxon>
        <taxon>Gossypium</taxon>
    </lineage>
</organism>
<sequence length="117" mass="13383">MNVGDEIIGKAIINLDYENEKNIINEGEMMNLIHELTLLHQLAIYGLRTSAGQRSAPVRTRYWLGKSSSSYKRFRRGFKLILSEFDETKREPSTLLMPMPQREPSTLPMPTVASDVE</sequence>
<name>A0A7J8VG18_9ROSI</name>
<evidence type="ECO:0000313" key="3">
    <source>
        <dbReference type="Proteomes" id="UP000593573"/>
    </source>
</evidence>
<dbReference type="EMBL" id="JABFAB010000010">
    <property type="protein sequence ID" value="MBA0661409.1"/>
    <property type="molecule type" value="Genomic_DNA"/>
</dbReference>
<evidence type="ECO:0000256" key="1">
    <source>
        <dbReference type="SAM" id="MobiDB-lite"/>
    </source>
</evidence>
<protein>
    <submittedName>
        <fullName evidence="2">Uncharacterized protein</fullName>
    </submittedName>
</protein>
<gene>
    <name evidence="2" type="ORF">Goklo_005708</name>
</gene>
<reference evidence="2 3" key="1">
    <citation type="journal article" date="2019" name="Genome Biol. Evol.">
        <title>Insights into the evolution of the New World diploid cottons (Gossypium, subgenus Houzingenia) based on genome sequencing.</title>
        <authorList>
            <person name="Grover C.E."/>
            <person name="Arick M.A. 2nd"/>
            <person name="Thrash A."/>
            <person name="Conover J.L."/>
            <person name="Sanders W.S."/>
            <person name="Peterson D.G."/>
            <person name="Frelichowski J.E."/>
            <person name="Scheffler J.A."/>
            <person name="Scheffler B.E."/>
            <person name="Wendel J.F."/>
        </authorList>
    </citation>
    <scope>NUCLEOTIDE SEQUENCE [LARGE SCALE GENOMIC DNA]</scope>
    <source>
        <strain evidence="2">57</strain>
        <tissue evidence="2">Leaf</tissue>
    </source>
</reference>
<feature type="non-terminal residue" evidence="2">
    <location>
        <position position="1"/>
    </location>
</feature>
<dbReference type="Proteomes" id="UP000593573">
    <property type="component" value="Unassembled WGS sequence"/>
</dbReference>
<accession>A0A7J8VG18</accession>
<feature type="region of interest" description="Disordered" evidence="1">
    <location>
        <begin position="92"/>
        <end position="117"/>
    </location>
</feature>